<name>A0ACC2D6P1_DIPCM</name>
<comment type="caution">
    <text evidence="1">The sequence shown here is derived from an EMBL/GenBank/DDBJ whole genome shotgun (WGS) entry which is preliminary data.</text>
</comment>
<proteinExistence type="predicted"/>
<evidence type="ECO:0000313" key="1">
    <source>
        <dbReference type="EMBL" id="KAJ7549946.1"/>
    </source>
</evidence>
<keyword evidence="2" id="KW-1185">Reference proteome</keyword>
<dbReference type="Proteomes" id="UP001162992">
    <property type="component" value="Chromosome 7"/>
</dbReference>
<reference evidence="2" key="1">
    <citation type="journal article" date="2024" name="Proc. Natl. Acad. Sci. U.S.A.">
        <title>Extraordinary preservation of gene collinearity over three hundred million years revealed in homosporous lycophytes.</title>
        <authorList>
            <person name="Li C."/>
            <person name="Wickell D."/>
            <person name="Kuo L.Y."/>
            <person name="Chen X."/>
            <person name="Nie B."/>
            <person name="Liao X."/>
            <person name="Peng D."/>
            <person name="Ji J."/>
            <person name="Jenkins J."/>
            <person name="Williams M."/>
            <person name="Shu S."/>
            <person name="Plott C."/>
            <person name="Barry K."/>
            <person name="Rajasekar S."/>
            <person name="Grimwood J."/>
            <person name="Han X."/>
            <person name="Sun S."/>
            <person name="Hou Z."/>
            <person name="He W."/>
            <person name="Dai G."/>
            <person name="Sun C."/>
            <person name="Schmutz J."/>
            <person name="Leebens-Mack J.H."/>
            <person name="Li F.W."/>
            <person name="Wang L."/>
        </authorList>
    </citation>
    <scope>NUCLEOTIDE SEQUENCE [LARGE SCALE GENOMIC DNA]</scope>
    <source>
        <strain evidence="2">cv. PW_Plant_1</strain>
    </source>
</reference>
<evidence type="ECO:0000313" key="2">
    <source>
        <dbReference type="Proteomes" id="UP001162992"/>
    </source>
</evidence>
<gene>
    <name evidence="1" type="ORF">O6H91_07G075600</name>
</gene>
<protein>
    <submittedName>
        <fullName evidence="1">Uncharacterized protein</fullName>
    </submittedName>
</protein>
<sequence>MAVILDAAGDNARVQRGSYGNRTTVSLDVETVTTRSISENTLEAKIRDADDTEGQEHDKSNLSVPFHKLFYFADSWDILLMILGTLGAIANGVAMPIMTVVFGQLANAFGQNTNNLHALIHEVSKVALRFVYVGAGASFASFCGVAFWMCTGERQAARIRGLYLKAILRQDVGFFDKETTTGEVIGRMSGDTILIQEAVGEKVGKFIQLVSTFLGGFAVAFSKGWKLTLIMLSTMPLTVAAGGIMSVVISKMSSKGQVAYAEAGSIVEQIVGAIRTVASFTGEKRAVDAYDKALKKAYKASVLQGTAAGLSLGCVMLVVFSSYALALWYGSKLVVNEGFSGGAVMSVIFAVLTGGMSLGQASPCLNAFAAGQAAAYKMFEVINRIPEIDVLRMDGLVLENIRGDLQFQNVNFAYPARPNVQIFCDFSLLMPSGFTTALVGESGSGKSTVISLIERFYDPQSGQILIDGIDIKKLQLKWFRQQIGLVSQEPVLFGASIRENIAYGKDQATIEEIQAVAEMANAASFINKLPQGYDTPVGEHGAQLSGGQKQRVAIARAILKNPRILLLDEATSALDAKSESLVQEALDRIMIDRTTVVVAHRLTTIRSAHSIAVVQHGSIIEKGSHWELMQNPNSAYGQLVRLQEAYQNKEEDNTQGEIDPDNVYVPSFQEDGRSLSRASSRTSPSRWSFSKSSPIRWSFSRSSSKADGRHSFSLNKSSSVRSVNEHVEQREQKNGLLIFCAPKGNADPEKGQDVPRKQTSIWRIAALNKPEAPIFFLGFLAAIGNGMIFPLFGFLLSSIIGSFFEHNPHKLRHDANFWSTMFLVLACTAFVVAPAQIFCFSVVGNRLIRRVRRLTFDKIVRQEISWFDEYENSSGAISARLSTDAAHVRSVVGDSLSLAVQNLATVSTGLVIAFTANWQLSLLILALVPLIGLQGIMQVRFIKGFSSDAKIMYEEASRVANDAVSSIRTVASFGAESKVLKLYDERCKIPLKSGIQQGMISGTGLAISNFMLFASYSLSFWFGARLVGEGKTVFKNVFQVFFAITMSALGVSQSAGLAPDIAKVEAAINSVFSILDRKSPIDPYDTTGKILKSLKGDIEFKNVSFRYPARPDVQIFQDFNLSVHAGKTVALVGESGSGKSTVISLVERFYDPESGHILIDGVNLKSLQIKWLRQQIGLVSQEPVLFDGTIRSNIAYGREDAVSDDDIQVAAEASNAHKFITNMPDGYNTRVGERGIQLSGGQKQRIAIARAIVKNPKILLLDEATSALDAESESLVQEALDRMMINQTTLVVAHRLSTIINADLIAVMKNGVVAEQGKHSDLIGVTGGLYSSLVKLHKAST</sequence>
<organism evidence="1 2">
    <name type="scientific">Diphasiastrum complanatum</name>
    <name type="common">Issler's clubmoss</name>
    <name type="synonym">Lycopodium complanatum</name>
    <dbReference type="NCBI Taxonomy" id="34168"/>
    <lineage>
        <taxon>Eukaryota</taxon>
        <taxon>Viridiplantae</taxon>
        <taxon>Streptophyta</taxon>
        <taxon>Embryophyta</taxon>
        <taxon>Tracheophyta</taxon>
        <taxon>Lycopodiopsida</taxon>
        <taxon>Lycopodiales</taxon>
        <taxon>Lycopodiaceae</taxon>
        <taxon>Lycopodioideae</taxon>
        <taxon>Diphasiastrum</taxon>
    </lineage>
</organism>
<accession>A0ACC2D6P1</accession>
<dbReference type="EMBL" id="CM055098">
    <property type="protein sequence ID" value="KAJ7549946.1"/>
    <property type="molecule type" value="Genomic_DNA"/>
</dbReference>